<dbReference type="RefSeq" id="WP_207352917.1">
    <property type="nucleotide sequence ID" value="NZ_JAFMPY010000036.1"/>
</dbReference>
<keyword evidence="3" id="KW-1185">Reference proteome</keyword>
<evidence type="ECO:0000313" key="3">
    <source>
        <dbReference type="Proteomes" id="UP000664288"/>
    </source>
</evidence>
<proteinExistence type="predicted"/>
<keyword evidence="1" id="KW-1133">Transmembrane helix</keyword>
<reference evidence="2 3" key="1">
    <citation type="submission" date="2021-03" db="EMBL/GenBank/DDBJ databases">
        <title>Whole genome sequence of Jiella sp. MQZ13P-4.</title>
        <authorList>
            <person name="Tuo L."/>
        </authorList>
    </citation>
    <scope>NUCLEOTIDE SEQUENCE [LARGE SCALE GENOMIC DNA]</scope>
    <source>
        <strain evidence="2 3">MQZ13P-4</strain>
    </source>
</reference>
<organism evidence="2 3">
    <name type="scientific">Jiella sonneratiae</name>
    <dbReference type="NCBI Taxonomy" id="2816856"/>
    <lineage>
        <taxon>Bacteria</taxon>
        <taxon>Pseudomonadati</taxon>
        <taxon>Pseudomonadota</taxon>
        <taxon>Alphaproteobacteria</taxon>
        <taxon>Hyphomicrobiales</taxon>
        <taxon>Aurantimonadaceae</taxon>
        <taxon>Jiella</taxon>
    </lineage>
</organism>
<protein>
    <submittedName>
        <fullName evidence="2">Uncharacterized protein</fullName>
    </submittedName>
</protein>
<comment type="caution">
    <text evidence="2">The sequence shown here is derived from an EMBL/GenBank/DDBJ whole genome shotgun (WGS) entry which is preliminary data.</text>
</comment>
<keyword evidence="1" id="KW-0472">Membrane</keyword>
<gene>
    <name evidence="2" type="ORF">J1C47_21760</name>
</gene>
<dbReference type="Proteomes" id="UP000664288">
    <property type="component" value="Unassembled WGS sequence"/>
</dbReference>
<evidence type="ECO:0000256" key="1">
    <source>
        <dbReference type="SAM" id="Phobius"/>
    </source>
</evidence>
<keyword evidence="1" id="KW-0812">Transmembrane</keyword>
<accession>A0ABS3J9D0</accession>
<name>A0ABS3J9D0_9HYPH</name>
<feature type="transmembrane region" description="Helical" evidence="1">
    <location>
        <begin position="48"/>
        <end position="75"/>
    </location>
</feature>
<dbReference type="EMBL" id="JAFMPY010000036">
    <property type="protein sequence ID" value="MBO0906285.1"/>
    <property type="molecule type" value="Genomic_DNA"/>
</dbReference>
<sequence length="77" mass="8766">MTDWWPRNPTNSGWFAAFTPHWQRPFLPPTSGCGRLRLRRPLPRKQRLFVVLPVAIPILAHADRMLPILGGWLGLGG</sequence>
<evidence type="ECO:0000313" key="2">
    <source>
        <dbReference type="EMBL" id="MBO0906285.1"/>
    </source>
</evidence>